<organism evidence="3 4">
    <name type="scientific">Flavobacterium panici</name>
    <dbReference type="NCBI Taxonomy" id="2654843"/>
    <lineage>
        <taxon>Bacteria</taxon>
        <taxon>Pseudomonadati</taxon>
        <taxon>Bacteroidota</taxon>
        <taxon>Flavobacteriia</taxon>
        <taxon>Flavobacteriales</taxon>
        <taxon>Flavobacteriaceae</taxon>
        <taxon>Flavobacterium</taxon>
    </lineage>
</organism>
<dbReference type="InterPro" id="IPR001789">
    <property type="entry name" value="Sig_transdc_resp-reg_receiver"/>
</dbReference>
<dbReference type="Gene3D" id="3.40.50.2300">
    <property type="match status" value="1"/>
</dbReference>
<evidence type="ECO:0000259" key="2">
    <source>
        <dbReference type="PROSITE" id="PS50110"/>
    </source>
</evidence>
<dbReference type="Proteomes" id="UP000533639">
    <property type="component" value="Unassembled WGS sequence"/>
</dbReference>
<comment type="caution">
    <text evidence="3">The sequence shown here is derived from an EMBL/GenBank/DDBJ whole genome shotgun (WGS) entry which is preliminary data.</text>
</comment>
<evidence type="ECO:0000313" key="4">
    <source>
        <dbReference type="Proteomes" id="UP000533639"/>
    </source>
</evidence>
<sequence length="125" mass="14263">MSYKNILLIDDDPEDAEIFEEAVKALNREVKLQWAGNPERALDELQSAEQLPDLIFLDYNMPRINGGELLGKLKSIQRLSVIPVILISTPSEEFMKLKLDQNEIIKFFSKPNSYSELIAILDSIL</sequence>
<name>A0A9N8J4P8_9FLAO</name>
<evidence type="ECO:0000256" key="1">
    <source>
        <dbReference type="PROSITE-ProRule" id="PRU00169"/>
    </source>
</evidence>
<dbReference type="AlphaFoldDB" id="A0A9N8J4P8"/>
<protein>
    <submittedName>
        <fullName evidence="3">Response regulator</fullName>
    </submittedName>
</protein>
<feature type="modified residue" description="4-aspartylphosphate" evidence="1">
    <location>
        <position position="58"/>
    </location>
</feature>
<proteinExistence type="predicted"/>
<dbReference type="Pfam" id="PF00072">
    <property type="entry name" value="Response_reg"/>
    <property type="match status" value="1"/>
</dbReference>
<feature type="domain" description="Response regulatory" evidence="2">
    <location>
        <begin position="5"/>
        <end position="125"/>
    </location>
</feature>
<dbReference type="RefSeq" id="WP_180860343.1">
    <property type="nucleotide sequence ID" value="NZ_CAIJDE010000058.1"/>
</dbReference>
<dbReference type="InterPro" id="IPR052893">
    <property type="entry name" value="TCS_response_regulator"/>
</dbReference>
<reference evidence="3 4" key="1">
    <citation type="submission" date="2020-06" db="EMBL/GenBank/DDBJ databases">
        <authorList>
            <person name="Criscuolo A."/>
        </authorList>
    </citation>
    <scope>NUCLEOTIDE SEQUENCE [LARGE SCALE GENOMIC DNA]</scope>
    <source>
        <strain evidence="3">PXU-55</strain>
    </source>
</reference>
<accession>A0A9N8J4P8</accession>
<keyword evidence="1" id="KW-0597">Phosphoprotein</keyword>
<dbReference type="PANTHER" id="PTHR44520:SF2">
    <property type="entry name" value="RESPONSE REGULATOR RCP1"/>
    <property type="match status" value="1"/>
</dbReference>
<dbReference type="PANTHER" id="PTHR44520">
    <property type="entry name" value="RESPONSE REGULATOR RCP1-RELATED"/>
    <property type="match status" value="1"/>
</dbReference>
<keyword evidence="4" id="KW-1185">Reference proteome</keyword>
<dbReference type="InterPro" id="IPR011006">
    <property type="entry name" value="CheY-like_superfamily"/>
</dbReference>
<dbReference type="SUPFAM" id="SSF52172">
    <property type="entry name" value="CheY-like"/>
    <property type="match status" value="1"/>
</dbReference>
<evidence type="ECO:0000313" key="3">
    <source>
        <dbReference type="EMBL" id="CAC9976145.1"/>
    </source>
</evidence>
<dbReference type="PROSITE" id="PS50110">
    <property type="entry name" value="RESPONSE_REGULATORY"/>
    <property type="match status" value="1"/>
</dbReference>
<dbReference type="EMBL" id="CAIJDE010000058">
    <property type="protein sequence ID" value="CAC9976145.1"/>
    <property type="molecule type" value="Genomic_DNA"/>
</dbReference>
<dbReference type="SMART" id="SM00448">
    <property type="entry name" value="REC"/>
    <property type="match status" value="1"/>
</dbReference>
<dbReference type="GO" id="GO:0000160">
    <property type="term" value="P:phosphorelay signal transduction system"/>
    <property type="evidence" value="ECO:0007669"/>
    <property type="project" value="InterPro"/>
</dbReference>
<gene>
    <name evidence="3" type="ORF">FLAPXU55_03869</name>
</gene>